<protein>
    <submittedName>
        <fullName evidence="1">Uncharacterized protein</fullName>
    </submittedName>
</protein>
<keyword evidence="2" id="KW-1185">Reference proteome</keyword>
<dbReference type="AlphaFoldDB" id="A0A3N9TND7"/>
<organism evidence="1 2">
    <name type="scientific">Vibrio viridaestus</name>
    <dbReference type="NCBI Taxonomy" id="2487322"/>
    <lineage>
        <taxon>Bacteria</taxon>
        <taxon>Pseudomonadati</taxon>
        <taxon>Pseudomonadota</taxon>
        <taxon>Gammaproteobacteria</taxon>
        <taxon>Vibrionales</taxon>
        <taxon>Vibrionaceae</taxon>
        <taxon>Vibrio</taxon>
    </lineage>
</organism>
<name>A0A3N9TND7_9VIBR</name>
<reference evidence="1 2" key="1">
    <citation type="submission" date="2018-11" db="EMBL/GenBank/DDBJ databases">
        <title>Vibrio LJC006 sp. nov., isolated from seawater during the bloom of the enteromorpha.</title>
        <authorList>
            <person name="Liang J."/>
        </authorList>
    </citation>
    <scope>NUCLEOTIDE SEQUENCE [LARGE SCALE GENOMIC DNA]</scope>
    <source>
        <strain evidence="1 2">LJC006</strain>
    </source>
</reference>
<proteinExistence type="predicted"/>
<dbReference type="Proteomes" id="UP000281112">
    <property type="component" value="Unassembled WGS sequence"/>
</dbReference>
<gene>
    <name evidence="1" type="ORF">EES38_02025</name>
</gene>
<comment type="caution">
    <text evidence="1">The sequence shown here is derived from an EMBL/GenBank/DDBJ whole genome shotgun (WGS) entry which is preliminary data.</text>
</comment>
<sequence length="85" mass="10237">METKCLEVKVDGLSIGSGDCGPQRHYHEPARHYDEYHYHDGPRGPEWKHRAKWKHNGKGKPPGHWEKREKVTYEEEWYYTEGHRH</sequence>
<evidence type="ECO:0000313" key="2">
    <source>
        <dbReference type="Proteomes" id="UP000281112"/>
    </source>
</evidence>
<evidence type="ECO:0000313" key="1">
    <source>
        <dbReference type="EMBL" id="RQW65185.1"/>
    </source>
</evidence>
<accession>A0A3N9TND7</accession>
<dbReference type="EMBL" id="RJVQ01000001">
    <property type="protein sequence ID" value="RQW65185.1"/>
    <property type="molecule type" value="Genomic_DNA"/>
</dbReference>
<dbReference type="OrthoDB" id="5906455at2"/>